<protein>
    <recommendedName>
        <fullName evidence="3">Transposase</fullName>
    </recommendedName>
</protein>
<proteinExistence type="predicted"/>
<comment type="caution">
    <text evidence="1">The sequence shown here is derived from an EMBL/GenBank/DDBJ whole genome shotgun (WGS) entry which is preliminary data.</text>
</comment>
<name>A0AAE1E8N1_9GAST</name>
<reference evidence="1" key="1">
    <citation type="journal article" date="2023" name="G3 (Bethesda)">
        <title>A reference genome for the long-term kleptoplast-retaining sea slug Elysia crispata morphotype clarki.</title>
        <authorList>
            <person name="Eastman K.E."/>
            <person name="Pendleton A.L."/>
            <person name="Shaikh M.A."/>
            <person name="Suttiyut T."/>
            <person name="Ogas R."/>
            <person name="Tomko P."/>
            <person name="Gavelis G."/>
            <person name="Widhalm J.R."/>
            <person name="Wisecaver J.H."/>
        </authorList>
    </citation>
    <scope>NUCLEOTIDE SEQUENCE</scope>
    <source>
        <strain evidence="1">ECLA1</strain>
    </source>
</reference>
<dbReference type="Proteomes" id="UP001283361">
    <property type="component" value="Unassembled WGS sequence"/>
</dbReference>
<organism evidence="1 2">
    <name type="scientific">Elysia crispata</name>
    <name type="common">lettuce slug</name>
    <dbReference type="NCBI Taxonomy" id="231223"/>
    <lineage>
        <taxon>Eukaryota</taxon>
        <taxon>Metazoa</taxon>
        <taxon>Spiralia</taxon>
        <taxon>Lophotrochozoa</taxon>
        <taxon>Mollusca</taxon>
        <taxon>Gastropoda</taxon>
        <taxon>Heterobranchia</taxon>
        <taxon>Euthyneura</taxon>
        <taxon>Panpulmonata</taxon>
        <taxon>Sacoglossa</taxon>
        <taxon>Placobranchoidea</taxon>
        <taxon>Plakobranchidae</taxon>
        <taxon>Elysia</taxon>
    </lineage>
</organism>
<evidence type="ECO:0000313" key="2">
    <source>
        <dbReference type="Proteomes" id="UP001283361"/>
    </source>
</evidence>
<dbReference type="PANTHER" id="PTHR46599">
    <property type="entry name" value="PIGGYBAC TRANSPOSABLE ELEMENT-DERIVED PROTEIN 4"/>
    <property type="match status" value="1"/>
</dbReference>
<dbReference type="PANTHER" id="PTHR46599:SF3">
    <property type="entry name" value="PIGGYBAC TRANSPOSABLE ELEMENT-DERIVED PROTEIN 4"/>
    <property type="match status" value="1"/>
</dbReference>
<sequence length="134" mass="15327">MFSLGVLNDFLLQKVNAAVPLSHRVFKRELAKQLAWLAPMFVHRASERLPIPDVGDSQLFRLTARHFLQTVKPKPGAKKQNPQRDCFVCSGPGNRKQTRYECSSCQVGLHIEPCFRIFHTQKDLKRAAKRALDE</sequence>
<accession>A0AAE1E8N1</accession>
<evidence type="ECO:0000313" key="1">
    <source>
        <dbReference type="EMBL" id="KAK3798047.1"/>
    </source>
</evidence>
<gene>
    <name evidence="1" type="ORF">RRG08_034608</name>
</gene>
<dbReference type="EMBL" id="JAWDGP010000724">
    <property type="protein sequence ID" value="KAK3798047.1"/>
    <property type="molecule type" value="Genomic_DNA"/>
</dbReference>
<evidence type="ECO:0008006" key="3">
    <source>
        <dbReference type="Google" id="ProtNLM"/>
    </source>
</evidence>
<keyword evidence="2" id="KW-1185">Reference proteome</keyword>
<dbReference type="AlphaFoldDB" id="A0AAE1E8N1"/>